<dbReference type="EMBL" id="JACBAF010002235">
    <property type="protein sequence ID" value="KAF7162081.1"/>
    <property type="molecule type" value="Genomic_DNA"/>
</dbReference>
<evidence type="ECO:0000313" key="8">
    <source>
        <dbReference type="EMBL" id="KAF7162081.1"/>
    </source>
</evidence>
<evidence type="ECO:0000256" key="1">
    <source>
        <dbReference type="ARBA" id="ARBA00023015"/>
    </source>
</evidence>
<dbReference type="Pfam" id="PF00172">
    <property type="entry name" value="Zn_clus"/>
    <property type="match status" value="1"/>
</dbReference>
<dbReference type="GO" id="GO:0003677">
    <property type="term" value="F:DNA binding"/>
    <property type="evidence" value="ECO:0007669"/>
    <property type="project" value="UniProtKB-KW"/>
</dbReference>
<evidence type="ECO:0000256" key="2">
    <source>
        <dbReference type="ARBA" id="ARBA00023125"/>
    </source>
</evidence>
<gene>
    <name evidence="7" type="ORF">CNMCM5793_002400</name>
    <name evidence="8" type="ORF">CNMCM6106_009118</name>
</gene>
<feature type="compositionally biased region" description="Low complexity" evidence="5">
    <location>
        <begin position="167"/>
        <end position="176"/>
    </location>
</feature>
<keyword evidence="4" id="KW-0539">Nucleus</keyword>
<dbReference type="OrthoDB" id="2740448at2759"/>
<feature type="domain" description="Zn(2)-C6 fungal-type" evidence="6">
    <location>
        <begin position="31"/>
        <end position="62"/>
    </location>
</feature>
<dbReference type="AlphaFoldDB" id="A0A8H6UHJ0"/>
<feature type="compositionally biased region" description="Low complexity" evidence="5">
    <location>
        <begin position="80"/>
        <end position="89"/>
    </location>
</feature>
<dbReference type="Proteomes" id="UP000630445">
    <property type="component" value="Unassembled WGS sequence"/>
</dbReference>
<feature type="region of interest" description="Disordered" evidence="5">
    <location>
        <begin position="155"/>
        <end position="176"/>
    </location>
</feature>
<dbReference type="SMART" id="SM00066">
    <property type="entry name" value="GAL4"/>
    <property type="match status" value="1"/>
</dbReference>
<dbReference type="Gene3D" id="4.10.240.10">
    <property type="entry name" value="Zn(2)-C6 fungal-type DNA-binding domain"/>
    <property type="match status" value="1"/>
</dbReference>
<evidence type="ECO:0000256" key="4">
    <source>
        <dbReference type="ARBA" id="ARBA00023242"/>
    </source>
</evidence>
<comment type="caution">
    <text evidence="7">The sequence shown here is derived from an EMBL/GenBank/DDBJ whole genome shotgun (WGS) entry which is preliminary data.</text>
</comment>
<evidence type="ECO:0000313" key="7">
    <source>
        <dbReference type="EMBL" id="KAF7126041.1"/>
    </source>
</evidence>
<keyword evidence="2" id="KW-0238">DNA-binding</keyword>
<protein>
    <recommendedName>
        <fullName evidence="6">Zn(2)-C6 fungal-type domain-containing protein</fullName>
    </recommendedName>
</protein>
<dbReference type="PROSITE" id="PS00463">
    <property type="entry name" value="ZN2_CY6_FUNGAL_1"/>
    <property type="match status" value="1"/>
</dbReference>
<accession>A0A8H6UHJ0</accession>
<evidence type="ECO:0000256" key="3">
    <source>
        <dbReference type="ARBA" id="ARBA00023163"/>
    </source>
</evidence>
<keyword evidence="3" id="KW-0804">Transcription</keyword>
<proteinExistence type="predicted"/>
<keyword evidence="1" id="KW-0805">Transcription regulation</keyword>
<dbReference type="InterPro" id="IPR001138">
    <property type="entry name" value="Zn2Cys6_DnaBD"/>
</dbReference>
<dbReference type="Proteomes" id="UP000662466">
    <property type="component" value="Unassembled WGS sequence"/>
</dbReference>
<dbReference type="InterPro" id="IPR036864">
    <property type="entry name" value="Zn2-C6_fun-type_DNA-bd_sf"/>
</dbReference>
<evidence type="ECO:0000259" key="6">
    <source>
        <dbReference type="PROSITE" id="PS50048"/>
    </source>
</evidence>
<organism evidence="7 9">
    <name type="scientific">Aspergillus hiratsukae</name>
    <dbReference type="NCBI Taxonomy" id="1194566"/>
    <lineage>
        <taxon>Eukaryota</taxon>
        <taxon>Fungi</taxon>
        <taxon>Dikarya</taxon>
        <taxon>Ascomycota</taxon>
        <taxon>Pezizomycotina</taxon>
        <taxon>Eurotiomycetes</taxon>
        <taxon>Eurotiomycetidae</taxon>
        <taxon>Eurotiales</taxon>
        <taxon>Aspergillaceae</taxon>
        <taxon>Aspergillus</taxon>
        <taxon>Aspergillus subgen. Fumigati</taxon>
    </lineage>
</organism>
<dbReference type="GO" id="GO:0000981">
    <property type="term" value="F:DNA-binding transcription factor activity, RNA polymerase II-specific"/>
    <property type="evidence" value="ECO:0007669"/>
    <property type="project" value="InterPro"/>
</dbReference>
<dbReference type="CDD" id="cd00067">
    <property type="entry name" value="GAL4"/>
    <property type="match status" value="1"/>
</dbReference>
<keyword evidence="9" id="KW-1185">Reference proteome</keyword>
<dbReference type="GO" id="GO:0008270">
    <property type="term" value="F:zinc ion binding"/>
    <property type="evidence" value="ECO:0007669"/>
    <property type="project" value="InterPro"/>
</dbReference>
<dbReference type="PROSITE" id="PS50048">
    <property type="entry name" value="ZN2_CY6_FUNGAL_2"/>
    <property type="match status" value="1"/>
</dbReference>
<name>A0A8H6UHJ0_9EURO</name>
<reference evidence="7" key="1">
    <citation type="submission" date="2020-06" db="EMBL/GenBank/DDBJ databases">
        <title>Draft genome sequences of strains closely related to Aspergillus parafelis and Aspergillus hiratsukae.</title>
        <authorList>
            <person name="Dos Santos R.A.C."/>
            <person name="Rivero-Menendez O."/>
            <person name="Steenwyk J.L."/>
            <person name="Mead M.E."/>
            <person name="Goldman G.H."/>
            <person name="Alastruey-Izquierdo A."/>
            <person name="Rokas A."/>
        </authorList>
    </citation>
    <scope>NUCLEOTIDE SEQUENCE</scope>
    <source>
        <strain evidence="7">CNM-CM5793</strain>
        <strain evidence="8">CNM-CM6106</strain>
    </source>
</reference>
<dbReference type="EMBL" id="JACBAD010001952">
    <property type="protein sequence ID" value="KAF7126041.1"/>
    <property type="molecule type" value="Genomic_DNA"/>
</dbReference>
<feature type="region of interest" description="Disordered" evidence="5">
    <location>
        <begin position="61"/>
        <end position="117"/>
    </location>
</feature>
<evidence type="ECO:0000313" key="9">
    <source>
        <dbReference type="Proteomes" id="UP000630445"/>
    </source>
</evidence>
<dbReference type="SUPFAM" id="SSF57701">
    <property type="entry name" value="Zn2/Cys6 DNA-binding domain"/>
    <property type="match status" value="1"/>
</dbReference>
<evidence type="ECO:0000256" key="5">
    <source>
        <dbReference type="SAM" id="MobiDB-lite"/>
    </source>
</evidence>
<sequence length="428" mass="46938">MFGTLHWNPHSKEAEFIERPHGSSNLEKNPACDRCRARKVKCRNPDNEGCTRCKRLGKTCTFSPGRHRQRGEHSGQKQHSSSVSVSSSSKADKETVKEPASAPPGTADNDSERGQQSLLDDIPTSFDLSFLADFDHETSDRDEDTSFALFSTIFPSTHEHPEPRPQPESQPELEPRMSMSISTTLLSPPLSSEDEMQIQHYLPPQSQDPSLFDICFTTPPSTAFPPGAGGCQCLSAVIFAVEEFEASCTAGHRAELDSITAYQKEVIRRCRSQLKCSACMARRETLVLLVFMLEKIVAACGRIVALYRVRDAQMQLHLPTPSSSSLLVGGDGNGDGNGEIDLDLAACGAATAMSTDWRELLLGDYEISSALEWEHLVRVLIFLQLRAVMELLADVKSMGGEVLGETLSASLAQAEVRLGELEKDVLIL</sequence>